<keyword evidence="1" id="KW-0472">Membrane</keyword>
<feature type="transmembrane region" description="Helical" evidence="1">
    <location>
        <begin position="43"/>
        <end position="72"/>
    </location>
</feature>
<dbReference type="EMBL" id="CP138333">
    <property type="protein sequence ID" value="WZX30674.1"/>
    <property type="molecule type" value="Genomic_DNA"/>
</dbReference>
<keyword evidence="1" id="KW-1133">Transmembrane helix</keyword>
<feature type="transmembrane region" description="Helical" evidence="1">
    <location>
        <begin position="84"/>
        <end position="102"/>
    </location>
</feature>
<evidence type="ECO:0000256" key="1">
    <source>
        <dbReference type="SAM" id="Phobius"/>
    </source>
</evidence>
<accession>A0ABZ3CMF9</accession>
<organism evidence="2 3">
    <name type="scientific">Salinicoccus bachuensis</name>
    <dbReference type="NCBI Taxonomy" id="3136731"/>
    <lineage>
        <taxon>Bacteria</taxon>
        <taxon>Bacillati</taxon>
        <taxon>Bacillota</taxon>
        <taxon>Bacilli</taxon>
        <taxon>Bacillales</taxon>
        <taxon>Staphylococcaceae</taxon>
        <taxon>Salinicoccus</taxon>
    </lineage>
</organism>
<keyword evidence="1" id="KW-0812">Transmembrane</keyword>
<protein>
    <submittedName>
        <fullName evidence="2">Uncharacterized protein</fullName>
    </submittedName>
</protein>
<evidence type="ECO:0000313" key="3">
    <source>
        <dbReference type="Proteomes" id="UP001455384"/>
    </source>
</evidence>
<dbReference type="Proteomes" id="UP001455384">
    <property type="component" value="Chromosome"/>
</dbReference>
<name>A0ABZ3CMF9_9STAP</name>
<gene>
    <name evidence="2" type="ORF">RQP18_05630</name>
</gene>
<sequence>MLKGRCSINIWAWSGLLGIIIFTPVLAKKVRTDAEKRKARVAVLIVLSIIMTVIIFKISLITAFLVGAIAMIVVNKERYSKKRLIIYVTIAALIGIAMYFLLKGEQMALQEAANGMMITDSSNTNRGLPEALLKAVIHS</sequence>
<reference evidence="3" key="1">
    <citation type="submission" date="2023-10" db="EMBL/GenBank/DDBJ databases">
        <title>Genome analysis and identification of Salinococcus sp. Bachu38 nov., a PGPR from the rhizosphere of Tamarix.</title>
        <authorList>
            <person name="Liang Z."/>
            <person name="Zhang X."/>
            <person name="Jia J."/>
            <person name="Chen X."/>
            <person name="Wang Y."/>
            <person name="Wang Q."/>
            <person name="Wang R."/>
        </authorList>
    </citation>
    <scope>NUCLEOTIDE SEQUENCE [LARGE SCALE GENOMIC DNA]</scope>
    <source>
        <strain evidence="3">Bachu38</strain>
    </source>
</reference>
<proteinExistence type="predicted"/>
<evidence type="ECO:0000313" key="2">
    <source>
        <dbReference type="EMBL" id="WZX30674.1"/>
    </source>
</evidence>
<keyword evidence="3" id="KW-1185">Reference proteome</keyword>
<dbReference type="RefSeq" id="WP_342389185.1">
    <property type="nucleotide sequence ID" value="NZ_CP138333.2"/>
</dbReference>